<dbReference type="AlphaFoldDB" id="A0A089NKW1"/>
<organism evidence="2 3">
    <name type="scientific">Methylobacterium oryzae CBMB20</name>
    <dbReference type="NCBI Taxonomy" id="693986"/>
    <lineage>
        <taxon>Bacteria</taxon>
        <taxon>Pseudomonadati</taxon>
        <taxon>Pseudomonadota</taxon>
        <taxon>Alphaproteobacteria</taxon>
        <taxon>Hyphomicrobiales</taxon>
        <taxon>Methylobacteriaceae</taxon>
        <taxon>Methylobacterium</taxon>
    </lineage>
</organism>
<protein>
    <submittedName>
        <fullName evidence="2">Protein of unassigned function</fullName>
    </submittedName>
</protein>
<evidence type="ECO:0000313" key="2">
    <source>
        <dbReference type="EMBL" id="AIQ87977.1"/>
    </source>
</evidence>
<name>A0A089NKW1_9HYPH</name>
<reference evidence="2 3" key="1">
    <citation type="journal article" date="2014" name="PLoS ONE">
        <title>Genome Information of Methylobacterium oryzae, a Plant-Probiotic Methylotroph in the Phyllosphere.</title>
        <authorList>
            <person name="Kwak M.J."/>
            <person name="Jeong H."/>
            <person name="Madhaiyan M."/>
            <person name="Lee Y."/>
            <person name="Sa T.M."/>
            <person name="Oh T.K."/>
            <person name="Kim J.F."/>
        </authorList>
    </citation>
    <scope>NUCLEOTIDE SEQUENCE [LARGE SCALE GENOMIC DNA]</scope>
    <source>
        <strain evidence="2 3">CBMB20</strain>
    </source>
</reference>
<sequence length="41" mass="3966">MGQAQGAAKPICGDRPGAGQDGAPEGWSSGPSAVTAALIER</sequence>
<dbReference type="EMBL" id="CP003811">
    <property type="protein sequence ID" value="AIQ87977.1"/>
    <property type="molecule type" value="Genomic_DNA"/>
</dbReference>
<gene>
    <name evidence="2" type="ORF">MOC_0222</name>
</gene>
<dbReference type="KEGG" id="mor:MOC_0222"/>
<keyword evidence="3" id="KW-1185">Reference proteome</keyword>
<evidence type="ECO:0000313" key="3">
    <source>
        <dbReference type="Proteomes" id="UP000029492"/>
    </source>
</evidence>
<dbReference type="HOGENOM" id="CLU_3272679_0_0_5"/>
<accession>A0A089NKW1</accession>
<evidence type="ECO:0000256" key="1">
    <source>
        <dbReference type="SAM" id="MobiDB-lite"/>
    </source>
</evidence>
<dbReference type="STRING" id="693986.MOC_0222"/>
<dbReference type="Proteomes" id="UP000029492">
    <property type="component" value="Chromosome"/>
</dbReference>
<proteinExistence type="predicted"/>
<feature type="region of interest" description="Disordered" evidence="1">
    <location>
        <begin position="1"/>
        <end position="41"/>
    </location>
</feature>